<comment type="caution">
    <text evidence="3">The sequence shown here is derived from an EMBL/GenBank/DDBJ whole genome shotgun (WGS) entry which is preliminary data.</text>
</comment>
<dbReference type="Gene3D" id="3.40.50.1010">
    <property type="entry name" value="5'-nuclease"/>
    <property type="match status" value="1"/>
</dbReference>
<organism evidence="3 4">
    <name type="scientific">Ammoniphilus resinae</name>
    <dbReference type="NCBI Taxonomy" id="861532"/>
    <lineage>
        <taxon>Bacteria</taxon>
        <taxon>Bacillati</taxon>
        <taxon>Bacillota</taxon>
        <taxon>Bacilli</taxon>
        <taxon>Bacillales</taxon>
        <taxon>Paenibacillaceae</taxon>
        <taxon>Aneurinibacillus group</taxon>
        <taxon>Ammoniphilus</taxon>
    </lineage>
</organism>
<dbReference type="PROSITE" id="PS50011">
    <property type="entry name" value="PROTEIN_KINASE_DOM"/>
    <property type="match status" value="1"/>
</dbReference>
<reference evidence="3 4" key="1">
    <citation type="submission" date="2021-03" db="EMBL/GenBank/DDBJ databases">
        <title>Genomic Encyclopedia of Type Strains, Phase IV (KMG-IV): sequencing the most valuable type-strain genomes for metagenomic binning, comparative biology and taxonomic classification.</title>
        <authorList>
            <person name="Goeker M."/>
        </authorList>
    </citation>
    <scope>NUCLEOTIDE SEQUENCE [LARGE SCALE GENOMIC DNA]</scope>
    <source>
        <strain evidence="3 4">DSM 24738</strain>
    </source>
</reference>
<dbReference type="Proteomes" id="UP001519343">
    <property type="component" value="Unassembled WGS sequence"/>
</dbReference>
<evidence type="ECO:0000313" key="4">
    <source>
        <dbReference type="Proteomes" id="UP001519343"/>
    </source>
</evidence>
<dbReference type="Pfam" id="PF00069">
    <property type="entry name" value="Pkinase"/>
    <property type="match status" value="1"/>
</dbReference>
<dbReference type="GO" id="GO:0004674">
    <property type="term" value="F:protein serine/threonine kinase activity"/>
    <property type="evidence" value="ECO:0007669"/>
    <property type="project" value="UniProtKB-KW"/>
</dbReference>
<feature type="compositionally biased region" description="Low complexity" evidence="1">
    <location>
        <begin position="616"/>
        <end position="625"/>
    </location>
</feature>
<keyword evidence="4" id="KW-1185">Reference proteome</keyword>
<proteinExistence type="predicted"/>
<keyword evidence="3" id="KW-0723">Serine/threonine-protein kinase</keyword>
<name>A0ABS4GXA7_9BACL</name>
<sequence>MEITDLIQNYIVFVDTSSWMYPEGTKFLQQEFPAALHSHQKKVRISGKVIEEVNKHIKGDDKKRAEEAKVAAKLLNQYHTHKILDIYQDPDDPFQDQAILAMFMKYRTKFHLAMITQDRNFARDIEDLNEQGSVKSSKIIKVFYLDREGRLQPWVKGVKQHELDRKKRETATNPASRPLKMQENIHRLPLGTKVETGLDTVIPVSYFPKEGESVRTQKYGELTLVKEIGSGGEGSVFLTSNGMICKIYTQITKARIEKLKLMLKIPFEKKGICWPKDFATNSKGEYIGYVMDKAEGKVMQTSMFHKKLLQKNFPHWTRSSLVELAINILDKVLYLHERNIIIGDINPFNIMIKDSNDVYLVDTDSYQIVNYPCPVGTINFTPPETQGMRYHEYLRTFKHEYFAVATLVFMILMPGKTPYAHQGGGTPGEDIKKMEFPYPFGDYRGNAPDGVWRYIWSHFTYALKKRFYQVFSENNRLTTAEWVSVLEEYRRKIKLGHTNDEIWPTSSKIADDDAAHVTCSKCNTPFIMHINKKRDLDADGKSYICNSCLMIMKVTKVAKNEAAAAKQTAPRQRPTMRPATQRPRAMSSTWTPSSTRTTSSTRPASSTRVTPPPRAQQRQKQNNQQSTGLFGIIKKFLGI</sequence>
<keyword evidence="3" id="KW-0418">Kinase</keyword>
<dbReference type="Gene3D" id="1.10.510.10">
    <property type="entry name" value="Transferase(Phosphotransferase) domain 1"/>
    <property type="match status" value="1"/>
</dbReference>
<feature type="compositionally biased region" description="Low complexity" evidence="1">
    <location>
        <begin position="587"/>
        <end position="609"/>
    </location>
</feature>
<dbReference type="RefSeq" id="WP_209812659.1">
    <property type="nucleotide sequence ID" value="NZ_JAGGKT010000025.1"/>
</dbReference>
<evidence type="ECO:0000256" key="1">
    <source>
        <dbReference type="SAM" id="MobiDB-lite"/>
    </source>
</evidence>
<dbReference type="SMART" id="SM00220">
    <property type="entry name" value="S_TKc"/>
    <property type="match status" value="1"/>
</dbReference>
<feature type="domain" description="Protein kinase" evidence="2">
    <location>
        <begin position="222"/>
        <end position="585"/>
    </location>
</feature>
<dbReference type="InterPro" id="IPR000719">
    <property type="entry name" value="Prot_kinase_dom"/>
</dbReference>
<protein>
    <submittedName>
        <fullName evidence="3">Serine/threonine protein kinase</fullName>
    </submittedName>
</protein>
<keyword evidence="3" id="KW-0808">Transferase</keyword>
<dbReference type="EMBL" id="JAGGKT010000025">
    <property type="protein sequence ID" value="MBP1934672.1"/>
    <property type="molecule type" value="Genomic_DNA"/>
</dbReference>
<feature type="region of interest" description="Disordered" evidence="1">
    <location>
        <begin position="563"/>
        <end position="627"/>
    </location>
</feature>
<accession>A0ABS4GXA7</accession>
<dbReference type="InterPro" id="IPR011009">
    <property type="entry name" value="Kinase-like_dom_sf"/>
</dbReference>
<gene>
    <name evidence="3" type="ORF">J2Z37_004692</name>
</gene>
<evidence type="ECO:0000259" key="2">
    <source>
        <dbReference type="PROSITE" id="PS50011"/>
    </source>
</evidence>
<evidence type="ECO:0000313" key="3">
    <source>
        <dbReference type="EMBL" id="MBP1934672.1"/>
    </source>
</evidence>
<dbReference type="SUPFAM" id="SSF56112">
    <property type="entry name" value="Protein kinase-like (PK-like)"/>
    <property type="match status" value="1"/>
</dbReference>